<keyword evidence="4" id="KW-0479">Metal-binding</keyword>
<dbReference type="Gene3D" id="1.10.600.10">
    <property type="entry name" value="Farnesyl Diphosphate Synthase"/>
    <property type="match status" value="1"/>
</dbReference>
<dbReference type="PANTHER" id="PTHR43281:SF1">
    <property type="entry name" value="FARNESYL DIPHOSPHATE SYNTHASE"/>
    <property type="match status" value="1"/>
</dbReference>
<dbReference type="eggNOG" id="COG0142">
    <property type="taxonomic scope" value="Bacteria"/>
</dbReference>
<comment type="similarity">
    <text evidence="2 7">Belongs to the FPP/GGPP synthase family.</text>
</comment>
<dbReference type="HOGENOM" id="CLU_014015_0_1_5"/>
<dbReference type="SUPFAM" id="SSF48576">
    <property type="entry name" value="Terpenoid synthases"/>
    <property type="match status" value="1"/>
</dbReference>
<comment type="cofactor">
    <cofactor evidence="1">
        <name>Mg(2+)</name>
        <dbReference type="ChEBI" id="CHEBI:18420"/>
    </cofactor>
</comment>
<dbReference type="STRING" id="91604.ID47_09280"/>
<dbReference type="RefSeq" id="WP_038465672.1">
    <property type="nucleotide sequence ID" value="NZ_CP008941.1"/>
</dbReference>
<reference evidence="8 9" key="1">
    <citation type="submission" date="2014-07" db="EMBL/GenBank/DDBJ databases">
        <title>Comparative genomic insights into amoeba endosymbionts belonging to the families of Holosporaceae and Candidatus Midichloriaceae within Rickettsiales.</title>
        <authorList>
            <person name="Wang Z."/>
            <person name="Wu M."/>
        </authorList>
    </citation>
    <scope>NUCLEOTIDE SEQUENCE [LARGE SCALE GENOMIC DNA]</scope>
    <source>
        <strain evidence="8">PRA3</strain>
    </source>
</reference>
<dbReference type="InterPro" id="IPR033749">
    <property type="entry name" value="Polyprenyl_synt_CS"/>
</dbReference>
<evidence type="ECO:0000256" key="1">
    <source>
        <dbReference type="ARBA" id="ARBA00001946"/>
    </source>
</evidence>
<evidence type="ECO:0000256" key="7">
    <source>
        <dbReference type="RuleBase" id="RU004466"/>
    </source>
</evidence>
<dbReference type="GO" id="GO:0016114">
    <property type="term" value="P:terpenoid biosynthetic process"/>
    <property type="evidence" value="ECO:0007669"/>
    <property type="project" value="UniProtKB-ARBA"/>
</dbReference>
<dbReference type="GO" id="GO:0046872">
    <property type="term" value="F:metal ion binding"/>
    <property type="evidence" value="ECO:0007669"/>
    <property type="project" value="UniProtKB-KW"/>
</dbReference>
<evidence type="ECO:0000256" key="4">
    <source>
        <dbReference type="ARBA" id="ARBA00022723"/>
    </source>
</evidence>
<accession>A0A077B1R7</accession>
<keyword evidence="3 7" id="KW-0808">Transferase</keyword>
<organism evidence="8 9">
    <name type="scientific">Candidatus Odyssella acanthamoebae</name>
    <dbReference type="NCBI Taxonomy" id="91604"/>
    <lineage>
        <taxon>Bacteria</taxon>
        <taxon>Pseudomonadati</taxon>
        <taxon>Pseudomonadota</taxon>
        <taxon>Alphaproteobacteria</taxon>
        <taxon>Holosporales</taxon>
        <taxon>Candidatus Paracaedibacteraceae</taxon>
        <taxon>Candidatus Odyssella</taxon>
    </lineage>
</organism>
<dbReference type="InterPro" id="IPR008949">
    <property type="entry name" value="Isoprenoid_synthase_dom_sf"/>
</dbReference>
<dbReference type="SFLD" id="SFLDG01017">
    <property type="entry name" value="Polyprenyl_Transferase_Like"/>
    <property type="match status" value="1"/>
</dbReference>
<dbReference type="SFLD" id="SFLDS00005">
    <property type="entry name" value="Isoprenoid_Synthase_Type_I"/>
    <property type="match status" value="1"/>
</dbReference>
<dbReference type="GO" id="GO:0004659">
    <property type="term" value="F:prenyltransferase activity"/>
    <property type="evidence" value="ECO:0007669"/>
    <property type="project" value="InterPro"/>
</dbReference>
<dbReference type="Proteomes" id="UP000028926">
    <property type="component" value="Chromosome"/>
</dbReference>
<keyword evidence="5" id="KW-0460">Magnesium</keyword>
<evidence type="ECO:0000313" key="8">
    <source>
        <dbReference type="EMBL" id="AIK96885.1"/>
    </source>
</evidence>
<evidence type="ECO:0008006" key="10">
    <source>
        <dbReference type="Google" id="ProtNLM"/>
    </source>
</evidence>
<sequence length="295" mass="32284">MIIPTSKPCPFLSQLTEIKELLRPRLDHVVQNATSHERLRQAMLHGIQGSSKFIRPFLTLTFAHCAGKDWTSAVIDTAIAIELFHSYSLIHDDLPPLDDADLRRGLPSCWKAFDEATAILAGDALIPLAYELLATLETSADNRLALITEFSKAAGADGMVAGQMMDLYPSDNLDAIRQMQLLKTGALLSFSCIAGVILGDGLHATLLCQARQFGLNLGLIYQITDDLLSEQGTADYTGKPVHNDQNKITFISVLGIKGATDLLDQLLTETHAIAATFDRNEPLHDLLDFLAVRTF</sequence>
<evidence type="ECO:0000256" key="6">
    <source>
        <dbReference type="ARBA" id="ARBA00023229"/>
    </source>
</evidence>
<dbReference type="FunFam" id="1.10.600.10:FF:000001">
    <property type="entry name" value="Geranylgeranyl diphosphate synthase"/>
    <property type="match status" value="1"/>
</dbReference>
<dbReference type="KEGG" id="paca:ID47_09280"/>
<keyword evidence="9" id="KW-1185">Reference proteome</keyword>
<evidence type="ECO:0000256" key="3">
    <source>
        <dbReference type="ARBA" id="ARBA00022679"/>
    </source>
</evidence>
<dbReference type="InterPro" id="IPR000092">
    <property type="entry name" value="Polyprenyl_synt"/>
</dbReference>
<dbReference type="AlphaFoldDB" id="A0A077B1R7"/>
<dbReference type="PANTHER" id="PTHR43281">
    <property type="entry name" value="FARNESYL DIPHOSPHATE SYNTHASE"/>
    <property type="match status" value="1"/>
</dbReference>
<dbReference type="CDD" id="cd00685">
    <property type="entry name" value="Trans_IPPS_HT"/>
    <property type="match status" value="1"/>
</dbReference>
<protein>
    <recommendedName>
        <fullName evidence="10">Farnesyl-diphosphate synthase</fullName>
    </recommendedName>
</protein>
<proteinExistence type="inferred from homology"/>
<evidence type="ECO:0000313" key="9">
    <source>
        <dbReference type="Proteomes" id="UP000028926"/>
    </source>
</evidence>
<evidence type="ECO:0000256" key="5">
    <source>
        <dbReference type="ARBA" id="ARBA00022842"/>
    </source>
</evidence>
<keyword evidence="6" id="KW-0414">Isoprene biosynthesis</keyword>
<gene>
    <name evidence="8" type="ORF">ID47_09280</name>
</gene>
<name>A0A077B1R7_9PROT</name>
<dbReference type="Pfam" id="PF00348">
    <property type="entry name" value="polyprenyl_synt"/>
    <property type="match status" value="1"/>
</dbReference>
<dbReference type="EMBL" id="CP008941">
    <property type="protein sequence ID" value="AIK96885.1"/>
    <property type="molecule type" value="Genomic_DNA"/>
</dbReference>
<dbReference type="PROSITE" id="PS00723">
    <property type="entry name" value="POLYPRENYL_SYNTHASE_1"/>
    <property type="match status" value="1"/>
</dbReference>
<evidence type="ECO:0000256" key="2">
    <source>
        <dbReference type="ARBA" id="ARBA00006706"/>
    </source>
</evidence>
<dbReference type="OrthoDB" id="9805316at2"/>